<proteinExistence type="predicted"/>
<dbReference type="Proteomes" id="UP001221898">
    <property type="component" value="Unassembled WGS sequence"/>
</dbReference>
<organism evidence="2 3">
    <name type="scientific">Aldrovandia affinis</name>
    <dbReference type="NCBI Taxonomy" id="143900"/>
    <lineage>
        <taxon>Eukaryota</taxon>
        <taxon>Metazoa</taxon>
        <taxon>Chordata</taxon>
        <taxon>Craniata</taxon>
        <taxon>Vertebrata</taxon>
        <taxon>Euteleostomi</taxon>
        <taxon>Actinopterygii</taxon>
        <taxon>Neopterygii</taxon>
        <taxon>Teleostei</taxon>
        <taxon>Notacanthiformes</taxon>
        <taxon>Halosauridae</taxon>
        <taxon>Aldrovandia</taxon>
    </lineage>
</organism>
<name>A0AAD7WJ00_9TELE</name>
<comment type="caution">
    <text evidence="2">The sequence shown here is derived from an EMBL/GenBank/DDBJ whole genome shotgun (WGS) entry which is preliminary data.</text>
</comment>
<protein>
    <submittedName>
        <fullName evidence="2">Uncharacterized protein</fullName>
    </submittedName>
</protein>
<evidence type="ECO:0000256" key="1">
    <source>
        <dbReference type="SAM" id="MobiDB-lite"/>
    </source>
</evidence>
<dbReference type="AlphaFoldDB" id="A0AAD7WJ00"/>
<keyword evidence="3" id="KW-1185">Reference proteome</keyword>
<evidence type="ECO:0000313" key="2">
    <source>
        <dbReference type="EMBL" id="KAJ8398430.1"/>
    </source>
</evidence>
<evidence type="ECO:0000313" key="3">
    <source>
        <dbReference type="Proteomes" id="UP001221898"/>
    </source>
</evidence>
<sequence length="125" mass="13885">MAGRHVAGRGQQNDPQLDTTDRSRPPPPTPSVFWDSCQQVMLMEHPSPRGQGTRIVQLPPKSFHWTSCQRTDRARSKGRSAVNRQPHHVSGATWGREARGAALLKSTGQESRCPLRRGFGFGCLE</sequence>
<gene>
    <name evidence="2" type="ORF">AAFF_G00426850</name>
</gene>
<feature type="region of interest" description="Disordered" evidence="1">
    <location>
        <begin position="71"/>
        <end position="94"/>
    </location>
</feature>
<feature type="region of interest" description="Disordered" evidence="1">
    <location>
        <begin position="1"/>
        <end position="33"/>
    </location>
</feature>
<accession>A0AAD7WJ00</accession>
<reference evidence="2" key="1">
    <citation type="journal article" date="2023" name="Science">
        <title>Genome structures resolve the early diversification of teleost fishes.</title>
        <authorList>
            <person name="Parey E."/>
            <person name="Louis A."/>
            <person name="Montfort J."/>
            <person name="Bouchez O."/>
            <person name="Roques C."/>
            <person name="Iampietro C."/>
            <person name="Lluch J."/>
            <person name="Castinel A."/>
            <person name="Donnadieu C."/>
            <person name="Desvignes T."/>
            <person name="Floi Bucao C."/>
            <person name="Jouanno E."/>
            <person name="Wen M."/>
            <person name="Mejri S."/>
            <person name="Dirks R."/>
            <person name="Jansen H."/>
            <person name="Henkel C."/>
            <person name="Chen W.J."/>
            <person name="Zahm M."/>
            <person name="Cabau C."/>
            <person name="Klopp C."/>
            <person name="Thompson A.W."/>
            <person name="Robinson-Rechavi M."/>
            <person name="Braasch I."/>
            <person name="Lecointre G."/>
            <person name="Bobe J."/>
            <person name="Postlethwait J.H."/>
            <person name="Berthelot C."/>
            <person name="Roest Crollius H."/>
            <person name="Guiguen Y."/>
        </authorList>
    </citation>
    <scope>NUCLEOTIDE SEQUENCE</scope>
    <source>
        <strain evidence="2">NC1722</strain>
    </source>
</reference>
<dbReference type="EMBL" id="JAINUG010000090">
    <property type="protein sequence ID" value="KAJ8398430.1"/>
    <property type="molecule type" value="Genomic_DNA"/>
</dbReference>